<accession>A0A9W8YCD2</accession>
<feature type="signal peptide" evidence="1">
    <location>
        <begin position="1"/>
        <end position="18"/>
    </location>
</feature>
<evidence type="ECO:0000313" key="2">
    <source>
        <dbReference type="EMBL" id="KAJ4371956.1"/>
    </source>
</evidence>
<dbReference type="Gene3D" id="2.40.160.20">
    <property type="match status" value="1"/>
</dbReference>
<protein>
    <recommendedName>
        <fullName evidence="4">Dirigent protein</fullName>
    </recommendedName>
</protein>
<dbReference type="AlphaFoldDB" id="A0A9W8YCD2"/>
<proteinExistence type="predicted"/>
<feature type="chain" id="PRO_5040757637" description="Dirigent protein" evidence="1">
    <location>
        <begin position="19"/>
        <end position="175"/>
    </location>
</feature>
<dbReference type="Proteomes" id="UP001140560">
    <property type="component" value="Unassembled WGS sequence"/>
</dbReference>
<evidence type="ECO:0000256" key="1">
    <source>
        <dbReference type="SAM" id="SignalP"/>
    </source>
</evidence>
<evidence type="ECO:0008006" key="4">
    <source>
        <dbReference type="Google" id="ProtNLM"/>
    </source>
</evidence>
<keyword evidence="3" id="KW-1185">Reference proteome</keyword>
<evidence type="ECO:0000313" key="3">
    <source>
        <dbReference type="Proteomes" id="UP001140560"/>
    </source>
</evidence>
<reference evidence="2" key="1">
    <citation type="submission" date="2022-10" db="EMBL/GenBank/DDBJ databases">
        <title>Tapping the CABI collections for fungal endophytes: first genome assemblies for Collariella, Neodidymelliopsis, Ascochyta clinopodiicola, Didymella pomorum, Didymosphaeria variabile, Neocosmospora piperis and Neocucurbitaria cava.</title>
        <authorList>
            <person name="Hill R."/>
        </authorList>
    </citation>
    <scope>NUCLEOTIDE SEQUENCE</scope>
    <source>
        <strain evidence="2">IMI 356814</strain>
    </source>
</reference>
<sequence>MLRSATIALAALSAIASAANITTLKPSSLTPFLHMDLKVEDSTFVTTTNGILTGQANNQGGTFSGNITGTVLKLGTEYETFPTAGMQAQSTYDNVFSLNTTDGTAMLLTVAANIHYTPNADGTIQLRGFGRMTFGASTPQYEYLTYGDYVTEFEAIYPSGKVSVDVFELGSSGHY</sequence>
<gene>
    <name evidence="2" type="ORF">N0V83_003729</name>
</gene>
<organism evidence="2 3">
    <name type="scientific">Neocucurbitaria cava</name>
    <dbReference type="NCBI Taxonomy" id="798079"/>
    <lineage>
        <taxon>Eukaryota</taxon>
        <taxon>Fungi</taxon>
        <taxon>Dikarya</taxon>
        <taxon>Ascomycota</taxon>
        <taxon>Pezizomycotina</taxon>
        <taxon>Dothideomycetes</taxon>
        <taxon>Pleosporomycetidae</taxon>
        <taxon>Pleosporales</taxon>
        <taxon>Pleosporineae</taxon>
        <taxon>Cucurbitariaceae</taxon>
        <taxon>Neocucurbitaria</taxon>
    </lineage>
</organism>
<keyword evidence="1" id="KW-0732">Signal</keyword>
<dbReference type="EMBL" id="JAPEUY010000006">
    <property type="protein sequence ID" value="KAJ4371956.1"/>
    <property type="molecule type" value="Genomic_DNA"/>
</dbReference>
<comment type="caution">
    <text evidence="2">The sequence shown here is derived from an EMBL/GenBank/DDBJ whole genome shotgun (WGS) entry which is preliminary data.</text>
</comment>
<dbReference type="OrthoDB" id="3426753at2759"/>
<name>A0A9W8YCD2_9PLEO</name>